<dbReference type="RefSeq" id="WP_168069776.1">
    <property type="nucleotide sequence ID" value="NZ_JAATJC010000001.1"/>
</dbReference>
<evidence type="ECO:0000313" key="2">
    <source>
        <dbReference type="Proteomes" id="UP000558192"/>
    </source>
</evidence>
<evidence type="ECO:0000313" key="1">
    <source>
        <dbReference type="EMBL" id="NJC06514.1"/>
    </source>
</evidence>
<name>A0A7X5Y7G5_9SPHN</name>
<proteinExistence type="predicted"/>
<dbReference type="AlphaFoldDB" id="A0A7X5Y7G5"/>
<comment type="caution">
    <text evidence="1">The sequence shown here is derived from an EMBL/GenBank/DDBJ whole genome shotgun (WGS) entry which is preliminary data.</text>
</comment>
<dbReference type="Gene3D" id="4.10.410.40">
    <property type="match status" value="1"/>
</dbReference>
<sequence>MAVAPKAGTGAKSQFFLHNGTALTRLLGVKSIKFPTPERGEVEITDLDSDAAEFAPDLPDFGSFPVVLNHRDGSETDVLLAAAAADPNERAFKIVVAVRGVLTNQYTGVAFLQTYELPELAQGTVQEATATFRMSGSLTKSAYSA</sequence>
<evidence type="ECO:0008006" key="3">
    <source>
        <dbReference type="Google" id="ProtNLM"/>
    </source>
</evidence>
<gene>
    <name evidence="1" type="ORF">GGQ97_002307</name>
</gene>
<dbReference type="EMBL" id="JAATJC010000001">
    <property type="protein sequence ID" value="NJC06514.1"/>
    <property type="molecule type" value="Genomic_DNA"/>
</dbReference>
<organism evidence="1 2">
    <name type="scientific">Sphingomonas kaistensis</name>
    <dbReference type="NCBI Taxonomy" id="298708"/>
    <lineage>
        <taxon>Bacteria</taxon>
        <taxon>Pseudomonadati</taxon>
        <taxon>Pseudomonadota</taxon>
        <taxon>Alphaproteobacteria</taxon>
        <taxon>Sphingomonadales</taxon>
        <taxon>Sphingomonadaceae</taxon>
        <taxon>Sphingomonas</taxon>
    </lineage>
</organism>
<protein>
    <recommendedName>
        <fullName evidence="3">Phage tail protein</fullName>
    </recommendedName>
</protein>
<reference evidence="1 2" key="1">
    <citation type="submission" date="2020-03" db="EMBL/GenBank/DDBJ databases">
        <title>Genomic Encyclopedia of Type Strains, Phase IV (KMG-IV): sequencing the most valuable type-strain genomes for metagenomic binning, comparative biology and taxonomic classification.</title>
        <authorList>
            <person name="Goeker M."/>
        </authorList>
    </citation>
    <scope>NUCLEOTIDE SEQUENCE [LARGE SCALE GENOMIC DNA]</scope>
    <source>
        <strain evidence="1 2">DSM 16846</strain>
    </source>
</reference>
<keyword evidence="2" id="KW-1185">Reference proteome</keyword>
<accession>A0A7X5Y7G5</accession>
<dbReference type="Proteomes" id="UP000558192">
    <property type="component" value="Unassembled WGS sequence"/>
</dbReference>